<dbReference type="PRINTS" id="PR00112">
    <property type="entry name" value="ACYLPHPHTASE"/>
</dbReference>
<dbReference type="InterPro" id="IPR017968">
    <property type="entry name" value="Acylphosphatase_CS"/>
</dbReference>
<evidence type="ECO:0000256" key="2">
    <source>
        <dbReference type="ARBA" id="ARBA00012150"/>
    </source>
</evidence>
<dbReference type="EMBL" id="FNAP01000005">
    <property type="protein sequence ID" value="SDE29021.1"/>
    <property type="molecule type" value="Genomic_DNA"/>
</dbReference>
<evidence type="ECO:0000256" key="3">
    <source>
        <dbReference type="ARBA" id="ARBA00047645"/>
    </source>
</evidence>
<dbReference type="PROSITE" id="PS00151">
    <property type="entry name" value="ACYLPHOSPHATASE_2"/>
    <property type="match status" value="1"/>
</dbReference>
<name>A0A1G7BPC5_9PROT</name>
<keyword evidence="8" id="KW-1185">Reference proteome</keyword>
<comment type="catalytic activity">
    <reaction evidence="3 4">
        <text>an acyl phosphate + H2O = a carboxylate + phosphate + H(+)</text>
        <dbReference type="Rhea" id="RHEA:14965"/>
        <dbReference type="ChEBI" id="CHEBI:15377"/>
        <dbReference type="ChEBI" id="CHEBI:15378"/>
        <dbReference type="ChEBI" id="CHEBI:29067"/>
        <dbReference type="ChEBI" id="CHEBI:43474"/>
        <dbReference type="ChEBI" id="CHEBI:59918"/>
        <dbReference type="EC" id="3.6.1.7"/>
    </reaction>
</comment>
<dbReference type="PANTHER" id="PTHR47268">
    <property type="entry name" value="ACYLPHOSPHATASE"/>
    <property type="match status" value="1"/>
</dbReference>
<reference evidence="7 8" key="1">
    <citation type="submission" date="2016-10" db="EMBL/GenBank/DDBJ databases">
        <authorList>
            <person name="de Groot N.N."/>
        </authorList>
    </citation>
    <scope>NUCLEOTIDE SEQUENCE [LARGE SCALE GENOMIC DNA]</scope>
    <source>
        <strain evidence="7 8">ATCC 700224</strain>
    </source>
</reference>
<evidence type="ECO:0000256" key="5">
    <source>
        <dbReference type="RuleBase" id="RU004168"/>
    </source>
</evidence>
<dbReference type="InterPro" id="IPR020456">
    <property type="entry name" value="Acylphosphatase"/>
</dbReference>
<evidence type="ECO:0000313" key="8">
    <source>
        <dbReference type="Proteomes" id="UP000199412"/>
    </source>
</evidence>
<evidence type="ECO:0000256" key="1">
    <source>
        <dbReference type="ARBA" id="ARBA00005614"/>
    </source>
</evidence>
<evidence type="ECO:0000259" key="6">
    <source>
        <dbReference type="PROSITE" id="PS51160"/>
    </source>
</evidence>
<dbReference type="Proteomes" id="UP000199412">
    <property type="component" value="Unassembled WGS sequence"/>
</dbReference>
<dbReference type="EC" id="3.6.1.7" evidence="2 4"/>
<dbReference type="InterPro" id="IPR001792">
    <property type="entry name" value="Acylphosphatase-like_dom"/>
</dbReference>
<dbReference type="GO" id="GO:0003998">
    <property type="term" value="F:acylphosphatase activity"/>
    <property type="evidence" value="ECO:0007669"/>
    <property type="project" value="UniProtKB-EC"/>
</dbReference>
<evidence type="ECO:0000313" key="7">
    <source>
        <dbReference type="EMBL" id="SDE29021.1"/>
    </source>
</evidence>
<feature type="domain" description="Acylphosphatase-like" evidence="6">
    <location>
        <begin position="9"/>
        <end position="97"/>
    </location>
</feature>
<sequence>MTADRDITTVRVRIKGRVQGVWYRGWTVETARALGLDGWVRNRSDGSVEAVFQGPPAAVDRMIEACHDGPTAARVSAVTAEGTPPVADPGFHQKGTL</sequence>
<dbReference type="STRING" id="69960.SAMN05421720_105124"/>
<dbReference type="PROSITE" id="PS51160">
    <property type="entry name" value="ACYLPHOSPHATASE_3"/>
    <property type="match status" value="1"/>
</dbReference>
<accession>A0A1G7BPC5</accession>
<dbReference type="Gene3D" id="3.30.70.100">
    <property type="match status" value="1"/>
</dbReference>
<organism evidence="7 8">
    <name type="scientific">Rhodospira trueperi</name>
    <dbReference type="NCBI Taxonomy" id="69960"/>
    <lineage>
        <taxon>Bacteria</taxon>
        <taxon>Pseudomonadati</taxon>
        <taxon>Pseudomonadota</taxon>
        <taxon>Alphaproteobacteria</taxon>
        <taxon>Rhodospirillales</taxon>
        <taxon>Rhodospirillaceae</taxon>
        <taxon>Rhodospira</taxon>
    </lineage>
</organism>
<feature type="active site" evidence="4">
    <location>
        <position position="24"/>
    </location>
</feature>
<protein>
    <recommendedName>
        <fullName evidence="2 4">acylphosphatase</fullName>
        <ecNumber evidence="2 4">3.6.1.7</ecNumber>
    </recommendedName>
</protein>
<proteinExistence type="inferred from homology"/>
<evidence type="ECO:0000256" key="4">
    <source>
        <dbReference type="PROSITE-ProRule" id="PRU00520"/>
    </source>
</evidence>
<dbReference type="SUPFAM" id="SSF54975">
    <property type="entry name" value="Acylphosphatase/BLUF domain-like"/>
    <property type="match status" value="1"/>
</dbReference>
<dbReference type="OrthoDB" id="5295388at2"/>
<gene>
    <name evidence="7" type="ORF">SAMN05421720_105124</name>
</gene>
<comment type="similarity">
    <text evidence="1 5">Belongs to the acylphosphatase family.</text>
</comment>
<dbReference type="AlphaFoldDB" id="A0A1G7BPC5"/>
<keyword evidence="4" id="KW-0378">Hydrolase</keyword>
<dbReference type="InterPro" id="IPR036046">
    <property type="entry name" value="Acylphosphatase-like_dom_sf"/>
</dbReference>
<feature type="active site" evidence="4">
    <location>
        <position position="42"/>
    </location>
</feature>
<dbReference type="Pfam" id="PF00708">
    <property type="entry name" value="Acylphosphatase"/>
    <property type="match status" value="1"/>
</dbReference>
<dbReference type="PANTHER" id="PTHR47268:SF4">
    <property type="entry name" value="ACYLPHOSPHATASE"/>
    <property type="match status" value="1"/>
</dbReference>